<dbReference type="CDD" id="cd00093">
    <property type="entry name" value="HTH_XRE"/>
    <property type="match status" value="1"/>
</dbReference>
<evidence type="ECO:0000313" key="3">
    <source>
        <dbReference type="Proteomes" id="UP001148932"/>
    </source>
</evidence>
<dbReference type="RefSeq" id="WP_274109665.1">
    <property type="nucleotide sequence ID" value="NZ_JAPCKI010000004.1"/>
</dbReference>
<gene>
    <name evidence="2" type="ORF">OIN59_09785</name>
</gene>
<evidence type="ECO:0000313" key="2">
    <source>
        <dbReference type="EMBL" id="MDD2177725.1"/>
    </source>
</evidence>
<dbReference type="PROSITE" id="PS50943">
    <property type="entry name" value="HTH_CROC1"/>
    <property type="match status" value="1"/>
</dbReference>
<sequence>MSAKPQAPTSLPDPNNLRDVLAYWMRLKRVEKGWSQERLAMECDLDRTYVSAVERSRWNVSLSNIERFAQALDVEPWKLLKPPNGGE</sequence>
<accession>A0ABT5RVJ2</accession>
<dbReference type="InterPro" id="IPR001387">
    <property type="entry name" value="Cro/C1-type_HTH"/>
</dbReference>
<name>A0ABT5RVJ2_9BURK</name>
<dbReference type="SUPFAM" id="SSF47413">
    <property type="entry name" value="lambda repressor-like DNA-binding domains"/>
    <property type="match status" value="1"/>
</dbReference>
<dbReference type="Gene3D" id="1.10.260.40">
    <property type="entry name" value="lambda repressor-like DNA-binding domains"/>
    <property type="match status" value="1"/>
</dbReference>
<evidence type="ECO:0000259" key="1">
    <source>
        <dbReference type="PROSITE" id="PS50943"/>
    </source>
</evidence>
<dbReference type="Pfam" id="PF01381">
    <property type="entry name" value="HTH_3"/>
    <property type="match status" value="1"/>
</dbReference>
<dbReference type="EMBL" id="JAPCKI010000004">
    <property type="protein sequence ID" value="MDD2177725.1"/>
    <property type="molecule type" value="Genomic_DNA"/>
</dbReference>
<dbReference type="SMART" id="SM00530">
    <property type="entry name" value="HTH_XRE"/>
    <property type="match status" value="1"/>
</dbReference>
<organism evidence="2 3">
    <name type="scientific">Acidovorax benzenivorans</name>
    <dbReference type="NCBI Taxonomy" id="2987520"/>
    <lineage>
        <taxon>Bacteria</taxon>
        <taxon>Pseudomonadati</taxon>
        <taxon>Pseudomonadota</taxon>
        <taxon>Betaproteobacteria</taxon>
        <taxon>Burkholderiales</taxon>
        <taxon>Comamonadaceae</taxon>
        <taxon>Acidovorax</taxon>
    </lineage>
</organism>
<feature type="domain" description="HTH cro/C1-type" evidence="1">
    <location>
        <begin position="25"/>
        <end position="80"/>
    </location>
</feature>
<proteinExistence type="predicted"/>
<protein>
    <submittedName>
        <fullName evidence="2">Helix-turn-helix domain-containing protein</fullName>
    </submittedName>
</protein>
<keyword evidence="3" id="KW-1185">Reference proteome</keyword>
<dbReference type="InterPro" id="IPR010982">
    <property type="entry name" value="Lambda_DNA-bd_dom_sf"/>
</dbReference>
<reference evidence="2" key="1">
    <citation type="submission" date="2022-10" db="EMBL/GenBank/DDBJ databases">
        <title>Description of microaerobic benzene degrading bacteria.</title>
        <authorList>
            <person name="Bedics A."/>
            <person name="Tancsics A."/>
            <person name="Banerjee S."/>
        </authorList>
    </citation>
    <scope>NUCLEOTIDE SEQUENCE</scope>
    <source>
        <strain evidence="2">D2M1</strain>
    </source>
</reference>
<comment type="caution">
    <text evidence="2">The sequence shown here is derived from an EMBL/GenBank/DDBJ whole genome shotgun (WGS) entry which is preliminary data.</text>
</comment>
<dbReference type="Proteomes" id="UP001148932">
    <property type="component" value="Unassembled WGS sequence"/>
</dbReference>